<sequence length="130" mass="14626">MRLPDHPCLQASVLPQMLASNATKQVVTEEIEALRVALGYTPEMRPRLLRRALGDGVTTKQLQRTIHAFDDAPRRISFTWAGHTTSNHRISVAIVHEQLHAEAKSRAQQQGVPLEQTPEYQDRRTIANLA</sequence>
<name>A0A3D9E7R4_ECTOL</name>
<dbReference type="EMBL" id="QRDL01000010">
    <property type="protein sequence ID" value="REC99007.1"/>
    <property type="molecule type" value="Genomic_DNA"/>
</dbReference>
<evidence type="ECO:0000256" key="1">
    <source>
        <dbReference type="SAM" id="MobiDB-lite"/>
    </source>
</evidence>
<organism evidence="2 3">
    <name type="scientific">Ectopseudomonas oleovorans</name>
    <name type="common">Pseudomonas oleovorans</name>
    <dbReference type="NCBI Taxonomy" id="301"/>
    <lineage>
        <taxon>Bacteria</taxon>
        <taxon>Pseudomonadati</taxon>
        <taxon>Pseudomonadota</taxon>
        <taxon>Gammaproteobacteria</taxon>
        <taxon>Pseudomonadales</taxon>
        <taxon>Pseudomonadaceae</taxon>
        <taxon>Ectopseudomonas</taxon>
    </lineage>
</organism>
<dbReference type="AlphaFoldDB" id="A0A3D9E7R4"/>
<dbReference type="RefSeq" id="WP_258874384.1">
    <property type="nucleotide sequence ID" value="NZ_QRDL01000010.1"/>
</dbReference>
<dbReference type="GO" id="GO:0006274">
    <property type="term" value="P:DNA replication termination"/>
    <property type="evidence" value="ECO:0007669"/>
    <property type="project" value="InterPro"/>
</dbReference>
<reference evidence="2 3" key="1">
    <citation type="submission" date="2018-07" db="EMBL/GenBank/DDBJ databases">
        <title>Genome sequencing of rice bacterial endophytes.</title>
        <authorList>
            <person name="Venturi V."/>
        </authorList>
    </citation>
    <scope>NUCLEOTIDE SEQUENCE [LARGE SCALE GENOMIC DNA]</scope>
    <source>
        <strain evidence="2 3">AG1002</strain>
    </source>
</reference>
<dbReference type="GO" id="GO:0003677">
    <property type="term" value="F:DNA binding"/>
    <property type="evidence" value="ECO:0007669"/>
    <property type="project" value="InterPro"/>
</dbReference>
<comment type="caution">
    <text evidence="2">The sequence shown here is derived from an EMBL/GenBank/DDBJ whole genome shotgun (WGS) entry which is preliminary data.</text>
</comment>
<evidence type="ECO:0000313" key="2">
    <source>
        <dbReference type="EMBL" id="REC99007.1"/>
    </source>
</evidence>
<feature type="compositionally biased region" description="Basic and acidic residues" evidence="1">
    <location>
        <begin position="120"/>
        <end position="130"/>
    </location>
</feature>
<dbReference type="Proteomes" id="UP000256988">
    <property type="component" value="Unassembled WGS sequence"/>
</dbReference>
<gene>
    <name evidence="2" type="ORF">DFO60_4803</name>
</gene>
<dbReference type="InterPro" id="IPR036381">
    <property type="entry name" value="Tus_dom1"/>
</dbReference>
<accession>A0A3D9E7R4</accession>
<dbReference type="GO" id="GO:0005737">
    <property type="term" value="C:cytoplasm"/>
    <property type="evidence" value="ECO:0007669"/>
    <property type="project" value="InterPro"/>
</dbReference>
<evidence type="ECO:0000313" key="3">
    <source>
        <dbReference type="Proteomes" id="UP000256988"/>
    </source>
</evidence>
<protein>
    <submittedName>
        <fullName evidence="2">Uncharacterized protein</fullName>
    </submittedName>
</protein>
<feature type="region of interest" description="Disordered" evidence="1">
    <location>
        <begin position="103"/>
        <end position="130"/>
    </location>
</feature>
<proteinExistence type="predicted"/>
<dbReference type="Gene3D" id="3.50.14.10">
    <property type="entry name" value="Replication terminator Tus, domain 1 superfamily/Replication terminator Tus"/>
    <property type="match status" value="1"/>
</dbReference>